<keyword evidence="1" id="KW-0472">Membrane</keyword>
<reference evidence="2" key="1">
    <citation type="submission" date="2022-07" db="EMBL/GenBank/DDBJ databases">
        <title>Bacterial species isolated from the porcine tonsil microbiota.</title>
        <authorList>
            <person name="Oliveira I.M.F."/>
        </authorList>
    </citation>
    <scope>NUCLEOTIDE SEQUENCE</scope>
    <source>
        <strain evidence="2">8QC2O2</strain>
    </source>
</reference>
<protein>
    <recommendedName>
        <fullName evidence="4">Lipoprotein</fullName>
    </recommendedName>
</protein>
<comment type="caution">
    <text evidence="2">The sequence shown here is derived from an EMBL/GenBank/DDBJ whole genome shotgun (WGS) entry which is preliminary data.</text>
</comment>
<dbReference type="RefSeq" id="WP_257099588.1">
    <property type="nucleotide sequence ID" value="NZ_JANILD010000009.1"/>
</dbReference>
<dbReference type="Proteomes" id="UP001204068">
    <property type="component" value="Unassembled WGS sequence"/>
</dbReference>
<accession>A0AAW5LJ61</accession>
<keyword evidence="1" id="KW-0812">Transmembrane</keyword>
<evidence type="ECO:0000313" key="3">
    <source>
        <dbReference type="Proteomes" id="UP001204068"/>
    </source>
</evidence>
<feature type="transmembrane region" description="Helical" evidence="1">
    <location>
        <begin position="7"/>
        <end position="25"/>
    </location>
</feature>
<evidence type="ECO:0000313" key="2">
    <source>
        <dbReference type="EMBL" id="MCQ9304926.1"/>
    </source>
</evidence>
<gene>
    <name evidence="2" type="ORF">NQ032_15050</name>
</gene>
<evidence type="ECO:0000256" key="1">
    <source>
        <dbReference type="SAM" id="Phobius"/>
    </source>
</evidence>
<sequence>MGKLLKYIIVGVLAIAAITLLIFNIKTTSANNDLKSKINDVNVQKKKNVDVGLTQSEVTDLEKVVKTKIDDFLRGQYKDDKTGEGSAYDVMRGLFAVTSHNIIIKEDSSEKDIVDYYAPFDYKVTNISGRKTNDGKEVMMNVEVTYDDKRINEYYSLIKFELDENNNFTGGMLYGEEK</sequence>
<evidence type="ECO:0008006" key="4">
    <source>
        <dbReference type="Google" id="ProtNLM"/>
    </source>
</evidence>
<name>A0AAW5LJ61_MAMSC</name>
<proteinExistence type="predicted"/>
<keyword evidence="1" id="KW-1133">Transmembrane helix</keyword>
<organism evidence="2 3">
    <name type="scientific">Mammaliicoccus sciuri</name>
    <name type="common">Staphylococcus sciuri</name>
    <dbReference type="NCBI Taxonomy" id="1296"/>
    <lineage>
        <taxon>Bacteria</taxon>
        <taxon>Bacillati</taxon>
        <taxon>Bacillota</taxon>
        <taxon>Bacilli</taxon>
        <taxon>Bacillales</taxon>
        <taxon>Staphylococcaceae</taxon>
        <taxon>Mammaliicoccus</taxon>
    </lineage>
</organism>
<dbReference type="EMBL" id="JANILD010000009">
    <property type="protein sequence ID" value="MCQ9304926.1"/>
    <property type="molecule type" value="Genomic_DNA"/>
</dbReference>
<dbReference type="AlphaFoldDB" id="A0AAW5LJ61"/>